<reference evidence="2 3" key="1">
    <citation type="journal article" date="2018" name="Nat. Ecol. Evol.">
        <title>Pezizomycetes genomes reveal the molecular basis of ectomycorrhizal truffle lifestyle.</title>
        <authorList>
            <person name="Murat C."/>
            <person name="Payen T."/>
            <person name="Noel B."/>
            <person name="Kuo A."/>
            <person name="Morin E."/>
            <person name="Chen J."/>
            <person name="Kohler A."/>
            <person name="Krizsan K."/>
            <person name="Balestrini R."/>
            <person name="Da Silva C."/>
            <person name="Montanini B."/>
            <person name="Hainaut M."/>
            <person name="Levati E."/>
            <person name="Barry K.W."/>
            <person name="Belfiori B."/>
            <person name="Cichocki N."/>
            <person name="Clum A."/>
            <person name="Dockter R.B."/>
            <person name="Fauchery L."/>
            <person name="Guy J."/>
            <person name="Iotti M."/>
            <person name="Le Tacon F."/>
            <person name="Lindquist E.A."/>
            <person name="Lipzen A."/>
            <person name="Malagnac F."/>
            <person name="Mello A."/>
            <person name="Molinier V."/>
            <person name="Miyauchi S."/>
            <person name="Poulain J."/>
            <person name="Riccioni C."/>
            <person name="Rubini A."/>
            <person name="Sitrit Y."/>
            <person name="Splivallo R."/>
            <person name="Traeger S."/>
            <person name="Wang M."/>
            <person name="Zifcakova L."/>
            <person name="Wipf D."/>
            <person name="Zambonelli A."/>
            <person name="Paolocci F."/>
            <person name="Nowrousian M."/>
            <person name="Ottonello S."/>
            <person name="Baldrian P."/>
            <person name="Spatafora J.W."/>
            <person name="Henrissat B."/>
            <person name="Nagy L.G."/>
            <person name="Aury J.M."/>
            <person name="Wincker P."/>
            <person name="Grigoriev I.V."/>
            <person name="Bonfante P."/>
            <person name="Martin F.M."/>
        </authorList>
    </citation>
    <scope>NUCLEOTIDE SEQUENCE [LARGE SCALE GENOMIC DNA]</scope>
    <source>
        <strain evidence="2 3">120613-1</strain>
    </source>
</reference>
<evidence type="ECO:0000256" key="1">
    <source>
        <dbReference type="SAM" id="MobiDB-lite"/>
    </source>
</evidence>
<dbReference type="OrthoDB" id="5489146at2759"/>
<feature type="region of interest" description="Disordered" evidence="1">
    <location>
        <begin position="155"/>
        <end position="183"/>
    </location>
</feature>
<protein>
    <submittedName>
        <fullName evidence="2">Uncharacterized protein</fullName>
    </submittedName>
</protein>
<accession>A0A3N4J4N8</accession>
<evidence type="ECO:0000313" key="2">
    <source>
        <dbReference type="EMBL" id="RPA93282.1"/>
    </source>
</evidence>
<gene>
    <name evidence="2" type="ORF">L873DRAFT_1847268</name>
</gene>
<dbReference type="Proteomes" id="UP000276215">
    <property type="component" value="Unassembled WGS sequence"/>
</dbReference>
<dbReference type="EMBL" id="ML120455">
    <property type="protein sequence ID" value="RPA93282.1"/>
    <property type="molecule type" value="Genomic_DNA"/>
</dbReference>
<keyword evidence="3" id="KW-1185">Reference proteome</keyword>
<sequence>MLKKDDTAHGYTDIVRKTADSVWTFLLFQICNILQRIIDLAIALQPISKALQTIGTGHINVVLLGYELRLPTNLHELMRSHFNACLASYLDLDVKDTLRTIGLHGRTDDPERILPQARPHYYSRNLNDGLSDSHILQQSGDDVPPIDQRDIESPEGVVQASNNGNLQDDHYNGNDLQEGGDNSIQSDQSVVENVEGVAAISFPRFLTLGTSVREDPIYSNNNLNDRIILVSQVQYDMENNGYQSQIRSSSTHYRGTISLMLPEFGSRSMLQLPLLCIAPQSTSTHFSTRYCSNMQAESDNAYERIVKLESSPQPELDSEDEKILCLFDKTPTSYTISMFSSMNNVFFIAGSSIQRDNILEQPYNISPIHGDLISQPSLQARHHTLQANLSSLQSPDLQHDCIQLTCSPSPVTSMQYYKEAVAIEPTTSLKNVPQTPQLEVVQDISPLPDTRNIEDAISPKVWEDLIVAIEEDDSFPSIP</sequence>
<organism evidence="2 3">
    <name type="scientific">Choiromyces venosus 120613-1</name>
    <dbReference type="NCBI Taxonomy" id="1336337"/>
    <lineage>
        <taxon>Eukaryota</taxon>
        <taxon>Fungi</taxon>
        <taxon>Dikarya</taxon>
        <taxon>Ascomycota</taxon>
        <taxon>Pezizomycotina</taxon>
        <taxon>Pezizomycetes</taxon>
        <taxon>Pezizales</taxon>
        <taxon>Tuberaceae</taxon>
        <taxon>Choiromyces</taxon>
    </lineage>
</organism>
<proteinExistence type="predicted"/>
<evidence type="ECO:0000313" key="3">
    <source>
        <dbReference type="Proteomes" id="UP000276215"/>
    </source>
</evidence>
<dbReference type="AlphaFoldDB" id="A0A3N4J4N8"/>
<name>A0A3N4J4N8_9PEZI</name>